<sequence length="118" mass="13475">MSNLLKDFEVDAKNPSLEARQRWRSSVSIVKNRARRFRMISNLETLAENDKKRCQIQEKIRVAFYVQKAALHWQHWLLCIVIGAISMILAVGLKCIPVESNSHHDGYELLPSGPSDSA</sequence>
<keyword evidence="1" id="KW-1133">Transmembrane helix</keyword>
<evidence type="ECO:0000313" key="4">
    <source>
        <dbReference type="Proteomes" id="UP000264353"/>
    </source>
</evidence>
<gene>
    <name evidence="3" type="ORF">BRARA_I03954</name>
</gene>
<organism evidence="3 4">
    <name type="scientific">Brassica campestris</name>
    <name type="common">Field mustard</name>
    <dbReference type="NCBI Taxonomy" id="3711"/>
    <lineage>
        <taxon>Eukaryota</taxon>
        <taxon>Viridiplantae</taxon>
        <taxon>Streptophyta</taxon>
        <taxon>Embryophyta</taxon>
        <taxon>Tracheophyta</taxon>
        <taxon>Spermatophyta</taxon>
        <taxon>Magnoliopsida</taxon>
        <taxon>eudicotyledons</taxon>
        <taxon>Gunneridae</taxon>
        <taxon>Pentapetalae</taxon>
        <taxon>rosids</taxon>
        <taxon>malvids</taxon>
        <taxon>Brassicales</taxon>
        <taxon>Brassicaceae</taxon>
        <taxon>Brassiceae</taxon>
        <taxon>Brassica</taxon>
    </lineage>
</organism>
<feature type="transmembrane region" description="Helical" evidence="1">
    <location>
        <begin position="73"/>
        <end position="93"/>
    </location>
</feature>
<dbReference type="AlphaFoldDB" id="A0A397Y177"/>
<accession>A0A397Y177</accession>
<dbReference type="GO" id="GO:0005516">
    <property type="term" value="F:calmodulin binding"/>
    <property type="evidence" value="ECO:0007669"/>
    <property type="project" value="InterPro"/>
</dbReference>
<dbReference type="Proteomes" id="UP000264353">
    <property type="component" value="Chromosome A9"/>
</dbReference>
<dbReference type="InterPro" id="IPR024750">
    <property type="entry name" value="Ca_ATPase_N_dom"/>
</dbReference>
<dbReference type="Pfam" id="PF12515">
    <property type="entry name" value="CaATP_NAI"/>
    <property type="match status" value="1"/>
</dbReference>
<evidence type="ECO:0000256" key="1">
    <source>
        <dbReference type="SAM" id="Phobius"/>
    </source>
</evidence>
<dbReference type="EMBL" id="CM010636">
    <property type="protein sequence ID" value="RID47355.1"/>
    <property type="molecule type" value="Genomic_DNA"/>
</dbReference>
<proteinExistence type="predicted"/>
<keyword evidence="1" id="KW-0472">Membrane</keyword>
<evidence type="ECO:0000259" key="2">
    <source>
        <dbReference type="Pfam" id="PF12515"/>
    </source>
</evidence>
<reference evidence="3 4" key="1">
    <citation type="submission" date="2018-06" db="EMBL/GenBank/DDBJ databases">
        <title>WGS assembly of Brassica rapa FPsc.</title>
        <authorList>
            <person name="Bowman J."/>
            <person name="Kohchi T."/>
            <person name="Yamato K."/>
            <person name="Jenkins J."/>
            <person name="Shu S."/>
            <person name="Ishizaki K."/>
            <person name="Yamaoka S."/>
            <person name="Nishihama R."/>
            <person name="Nakamura Y."/>
            <person name="Berger F."/>
            <person name="Adam C."/>
            <person name="Aki S."/>
            <person name="Althoff F."/>
            <person name="Araki T."/>
            <person name="Arteaga-Vazquez M."/>
            <person name="Balasubrmanian S."/>
            <person name="Bauer D."/>
            <person name="Boehm C."/>
            <person name="Briginshaw L."/>
            <person name="Caballero-Perez J."/>
            <person name="Catarino B."/>
            <person name="Chen F."/>
            <person name="Chiyoda S."/>
            <person name="Chovatia M."/>
            <person name="Davies K."/>
            <person name="Delmans M."/>
            <person name="Demura T."/>
            <person name="Dierschke T."/>
            <person name="Dolan L."/>
            <person name="Dorantes-Acosta A."/>
            <person name="Eklund D."/>
            <person name="Florent S."/>
            <person name="Flores-Sandoval E."/>
            <person name="Fujiyama A."/>
            <person name="Fukuzawa H."/>
            <person name="Galik B."/>
            <person name="Grimanelli D."/>
            <person name="Grimwood J."/>
            <person name="Grossniklaus U."/>
            <person name="Hamada T."/>
            <person name="Haseloff J."/>
            <person name="Hetherington A."/>
            <person name="Higo A."/>
            <person name="Hirakawa Y."/>
            <person name="Hundley H."/>
            <person name="Ikeda Y."/>
            <person name="Inoue K."/>
            <person name="Inoue S."/>
            <person name="Ishida S."/>
            <person name="Jia Q."/>
            <person name="Kakita M."/>
            <person name="Kanazawa T."/>
            <person name="Kawai Y."/>
            <person name="Kawashima T."/>
            <person name="Kennedy M."/>
            <person name="Kinose K."/>
            <person name="Kinoshita T."/>
            <person name="Kohara Y."/>
            <person name="Koide E."/>
            <person name="Komatsu K."/>
            <person name="Kopischke S."/>
            <person name="Kubo M."/>
            <person name="Kyozuka J."/>
            <person name="Lagercrantz U."/>
            <person name="Lin S."/>
            <person name="Lindquist E."/>
            <person name="Lipzen A."/>
            <person name="Lu C."/>
            <person name="Luna E."/>
            <person name="Martienssen R."/>
            <person name="Minamino N."/>
            <person name="Mizutani M."/>
            <person name="Mizutani M."/>
            <person name="Mochizuki N."/>
            <person name="Monte I."/>
            <person name="Mosher R."/>
            <person name="Nagasaki H."/>
            <person name="Nakagami H."/>
            <person name="Naramoto S."/>
            <person name="Nishitani K."/>
            <person name="Ohtani M."/>
            <person name="Okamoto T."/>
            <person name="Okumura M."/>
            <person name="Phillips J."/>
            <person name="Pollak B."/>
            <person name="Reinders A."/>
            <person name="Roevekamp M."/>
            <person name="Sano R."/>
            <person name="Sawa S."/>
            <person name="Schmid M."/>
            <person name="Shirakawa M."/>
            <person name="Solano R."/>
            <person name="Spunde A."/>
            <person name="Suetsugu N."/>
            <person name="Sugano S."/>
            <person name="Sugiyama A."/>
            <person name="Sun R."/>
            <person name="Suzuki Y."/>
            <person name="Takenaka M."/>
            <person name="Takezawa D."/>
            <person name="Tomogane H."/>
            <person name="Tsuzuki M."/>
            <person name="Ueda T."/>
            <person name="Umeda M."/>
            <person name="Ward J."/>
            <person name="Watanabe Y."/>
            <person name="Yazaki K."/>
            <person name="Yokoyama R."/>
            <person name="Yoshitake Y."/>
            <person name="Yotsui I."/>
            <person name="Zachgo S."/>
            <person name="Schmutz J."/>
        </authorList>
    </citation>
    <scope>NUCLEOTIDE SEQUENCE [LARGE SCALE GENOMIC DNA]</scope>
    <source>
        <strain evidence="4">cv. B-3</strain>
    </source>
</reference>
<feature type="domain" description="Calcium-transporting P-type ATPase N-terminal autoinhibitory" evidence="2">
    <location>
        <begin position="5"/>
        <end position="47"/>
    </location>
</feature>
<keyword evidence="1" id="KW-0812">Transmembrane</keyword>
<evidence type="ECO:0000313" key="3">
    <source>
        <dbReference type="EMBL" id="RID47355.1"/>
    </source>
</evidence>
<dbReference type="Gene3D" id="1.20.5.170">
    <property type="match status" value="1"/>
</dbReference>
<dbReference type="FunFam" id="1.20.5.170:FF:000026">
    <property type="entry name" value="Calcium-transporting ATPase"/>
    <property type="match status" value="1"/>
</dbReference>
<name>A0A397Y177_BRACM</name>
<protein>
    <recommendedName>
        <fullName evidence="2">Calcium-transporting P-type ATPase N-terminal autoinhibitory domain-containing protein</fullName>
    </recommendedName>
</protein>